<keyword evidence="4" id="KW-0677">Repeat</keyword>
<dbReference type="SUPFAM" id="SSF56112">
    <property type="entry name" value="Protein kinase-like (PK-like)"/>
    <property type="match status" value="1"/>
</dbReference>
<dbReference type="Pfam" id="PF00069">
    <property type="entry name" value="Pkinase"/>
    <property type="match status" value="1"/>
</dbReference>
<evidence type="ECO:0000256" key="11">
    <source>
        <dbReference type="ARBA" id="ARBA00023273"/>
    </source>
</evidence>
<dbReference type="GO" id="GO:0000146">
    <property type="term" value="F:microfilament motor activity"/>
    <property type="evidence" value="ECO:0007669"/>
    <property type="project" value="TreeGrafter"/>
</dbReference>
<comment type="caution">
    <text evidence="16">The sequence shown here is derived from an EMBL/GenBank/DDBJ whole genome shotgun (WGS) entry which is preliminary data.</text>
</comment>
<feature type="domain" description="Protein kinase" evidence="14">
    <location>
        <begin position="1"/>
        <end position="267"/>
    </location>
</feature>
<name>A0A8K0K2Q6_LADFU</name>
<dbReference type="FunFam" id="1.10.510.10:FF:000421">
    <property type="entry name" value="Serine/threonine-protein kinase PAK 6"/>
    <property type="match status" value="1"/>
</dbReference>
<gene>
    <name evidence="16" type="ORF">J437_LFUL003982</name>
</gene>
<keyword evidence="6 12" id="KW-0067">ATP-binding</keyword>
<dbReference type="Proteomes" id="UP000792457">
    <property type="component" value="Unassembled WGS sequence"/>
</dbReference>
<protein>
    <recommendedName>
        <fullName evidence="18">Protein kinase domain-containing protein</fullName>
    </recommendedName>
</protein>
<dbReference type="GO" id="GO:0042995">
    <property type="term" value="C:cell projection"/>
    <property type="evidence" value="ECO:0007669"/>
    <property type="project" value="UniProtKB-SubCell"/>
</dbReference>
<keyword evidence="10" id="KW-0206">Cytoskeleton</keyword>
<dbReference type="PANTHER" id="PTHR46256">
    <property type="entry name" value="AGAP011099-PA"/>
    <property type="match status" value="1"/>
</dbReference>
<dbReference type="InterPro" id="IPR000719">
    <property type="entry name" value="Prot_kinase_dom"/>
</dbReference>
<dbReference type="PROSITE" id="PS50011">
    <property type="entry name" value="PROTEIN_KINASE_DOM"/>
    <property type="match status" value="1"/>
</dbReference>
<dbReference type="SUPFAM" id="SSF52540">
    <property type="entry name" value="P-loop containing nucleoside triphosphate hydrolases"/>
    <property type="match status" value="1"/>
</dbReference>
<evidence type="ECO:0000256" key="13">
    <source>
        <dbReference type="SAM" id="MobiDB-lite"/>
    </source>
</evidence>
<feature type="binding site" evidence="12">
    <location>
        <begin position="427"/>
        <end position="434"/>
    </location>
    <ligand>
        <name>ATP</name>
        <dbReference type="ChEBI" id="CHEBI:30616"/>
    </ligand>
</feature>
<dbReference type="GO" id="GO:0003779">
    <property type="term" value="F:actin binding"/>
    <property type="evidence" value="ECO:0007669"/>
    <property type="project" value="UniProtKB-KW"/>
</dbReference>
<evidence type="ECO:0000256" key="5">
    <source>
        <dbReference type="ARBA" id="ARBA00022741"/>
    </source>
</evidence>
<dbReference type="InterPro" id="IPR008271">
    <property type="entry name" value="Ser/Thr_kinase_AS"/>
</dbReference>
<sequence length="458" mass="51257">MLKISLGRKVAIKILENPAENVEELEEEYLVLRDLSLHPNLPSFYGLYYLPADRPPPTAEQSPVHQNRLNPDDQIWFAMELCSGGSVTDLVQGMIRRGERLSEKQIAYILRETVEAMVYLHSNHCMHRDIKGHNILLTEDAHIKLVDFGVSSHMGSTLGRRNTSVGTPYWMAPEVIACEQQLDASYDARCDVWSVGITAIELFEGQPPLSELHPMRALFRIPRSPPPALDPHNALNAPSLADFVSECLVKDMEQRPFAHELLEHPLLRGTNVHAEKIRAQLRHEIKRQREEVGKAGSDLPATVTRPEATTKHGKLRVDRKSKPLKMECDDLAASSEALTEIVIIVLQKSIASALQGRFERGQIYTYIGDILVAVNPFTDLGLYSFEEQQKYMGKARSTNPPHIFSVADSARQSLVHRKRSVAVVIGGESGAGKTRSANLLLKQLVFLGKVKIIHSREV</sequence>
<reference evidence="16" key="2">
    <citation type="submission" date="2017-10" db="EMBL/GenBank/DDBJ databases">
        <title>Ladona fulva Genome sequencing and assembly.</title>
        <authorList>
            <person name="Murali S."/>
            <person name="Richards S."/>
            <person name="Bandaranaike D."/>
            <person name="Bellair M."/>
            <person name="Blankenburg K."/>
            <person name="Chao H."/>
            <person name="Dinh H."/>
            <person name="Doddapaneni H."/>
            <person name="Dugan-Rocha S."/>
            <person name="Elkadiri S."/>
            <person name="Gnanaolivu R."/>
            <person name="Hernandez B."/>
            <person name="Skinner E."/>
            <person name="Javaid M."/>
            <person name="Lee S."/>
            <person name="Li M."/>
            <person name="Ming W."/>
            <person name="Munidasa M."/>
            <person name="Muniz J."/>
            <person name="Nguyen L."/>
            <person name="Hughes D."/>
            <person name="Osuji N."/>
            <person name="Pu L.-L."/>
            <person name="Puazo M."/>
            <person name="Qu C."/>
            <person name="Quiroz J."/>
            <person name="Raj R."/>
            <person name="Weissenberger G."/>
            <person name="Xin Y."/>
            <person name="Zou X."/>
            <person name="Han Y."/>
            <person name="Worley K."/>
            <person name="Muzny D."/>
            <person name="Gibbs R."/>
        </authorList>
    </citation>
    <scope>NUCLEOTIDE SEQUENCE</scope>
    <source>
        <strain evidence="16">Sampled in the wild</strain>
    </source>
</reference>
<evidence type="ECO:0008006" key="18">
    <source>
        <dbReference type="Google" id="ProtNLM"/>
    </source>
</evidence>
<dbReference type="SMART" id="SM00220">
    <property type="entry name" value="S_TKc"/>
    <property type="match status" value="1"/>
</dbReference>
<dbReference type="GO" id="GO:0030832">
    <property type="term" value="P:regulation of actin filament length"/>
    <property type="evidence" value="ECO:0007669"/>
    <property type="project" value="TreeGrafter"/>
</dbReference>
<accession>A0A8K0K2Q6</accession>
<keyword evidence="11" id="KW-0966">Cell projection</keyword>
<keyword evidence="9 12" id="KW-0009">Actin-binding</keyword>
<dbReference type="PROSITE" id="PS51456">
    <property type="entry name" value="MYOSIN_MOTOR"/>
    <property type="match status" value="1"/>
</dbReference>
<dbReference type="InterPro" id="IPR027417">
    <property type="entry name" value="P-loop_NTPase"/>
</dbReference>
<keyword evidence="17" id="KW-1185">Reference proteome</keyword>
<dbReference type="AlphaFoldDB" id="A0A8K0K2Q6"/>
<dbReference type="PRINTS" id="PR00193">
    <property type="entry name" value="MYOSINHEAVY"/>
</dbReference>
<evidence type="ECO:0000256" key="8">
    <source>
        <dbReference type="ARBA" id="ARBA00023175"/>
    </source>
</evidence>
<feature type="domain" description="Myosin motor" evidence="15">
    <location>
        <begin position="334"/>
        <end position="458"/>
    </location>
</feature>
<evidence type="ECO:0000256" key="1">
    <source>
        <dbReference type="ARBA" id="ARBA00004245"/>
    </source>
</evidence>
<evidence type="ECO:0000259" key="14">
    <source>
        <dbReference type="PROSITE" id="PS50011"/>
    </source>
</evidence>
<dbReference type="OrthoDB" id="6108017at2759"/>
<dbReference type="InterPro" id="IPR036961">
    <property type="entry name" value="Kinesin_motor_dom_sf"/>
</dbReference>
<dbReference type="GO" id="GO:0004674">
    <property type="term" value="F:protein serine/threonine kinase activity"/>
    <property type="evidence" value="ECO:0007669"/>
    <property type="project" value="TreeGrafter"/>
</dbReference>
<evidence type="ECO:0000256" key="4">
    <source>
        <dbReference type="ARBA" id="ARBA00022737"/>
    </source>
</evidence>
<evidence type="ECO:0000313" key="17">
    <source>
        <dbReference type="Proteomes" id="UP000792457"/>
    </source>
</evidence>
<evidence type="ECO:0000256" key="2">
    <source>
        <dbReference type="ARBA" id="ARBA00004316"/>
    </source>
</evidence>
<dbReference type="Gene3D" id="1.10.510.10">
    <property type="entry name" value="Transferase(Phosphotransferase) domain 1"/>
    <property type="match status" value="1"/>
</dbReference>
<dbReference type="EMBL" id="KZ308316">
    <property type="protein sequence ID" value="KAG8227251.1"/>
    <property type="molecule type" value="Genomic_DNA"/>
</dbReference>
<evidence type="ECO:0000256" key="3">
    <source>
        <dbReference type="ARBA" id="ARBA00022490"/>
    </source>
</evidence>
<evidence type="ECO:0000256" key="10">
    <source>
        <dbReference type="ARBA" id="ARBA00023212"/>
    </source>
</evidence>
<evidence type="ECO:0000256" key="12">
    <source>
        <dbReference type="PROSITE-ProRule" id="PRU00782"/>
    </source>
</evidence>
<keyword evidence="5 12" id="KW-0547">Nucleotide-binding</keyword>
<evidence type="ECO:0000256" key="6">
    <source>
        <dbReference type="ARBA" id="ARBA00022840"/>
    </source>
</evidence>
<comment type="caution">
    <text evidence="12">Lacks conserved residue(s) required for the propagation of feature annotation.</text>
</comment>
<evidence type="ECO:0000256" key="7">
    <source>
        <dbReference type="ARBA" id="ARBA00023123"/>
    </source>
</evidence>
<dbReference type="InterPro" id="IPR052409">
    <property type="entry name" value="Myosin-III_kinase_activity"/>
</dbReference>
<keyword evidence="8 12" id="KW-0505">Motor protein</keyword>
<keyword evidence="7 12" id="KW-0518">Myosin</keyword>
<feature type="region of interest" description="Disordered" evidence="13">
    <location>
        <begin position="289"/>
        <end position="316"/>
    </location>
</feature>
<dbReference type="Pfam" id="PF00063">
    <property type="entry name" value="Myosin_head"/>
    <property type="match status" value="1"/>
</dbReference>
<reference evidence="16" key="1">
    <citation type="submission" date="2013-04" db="EMBL/GenBank/DDBJ databases">
        <authorList>
            <person name="Qu J."/>
            <person name="Murali S.C."/>
            <person name="Bandaranaike D."/>
            <person name="Bellair M."/>
            <person name="Blankenburg K."/>
            <person name="Chao H."/>
            <person name="Dinh H."/>
            <person name="Doddapaneni H."/>
            <person name="Downs B."/>
            <person name="Dugan-Rocha S."/>
            <person name="Elkadiri S."/>
            <person name="Gnanaolivu R.D."/>
            <person name="Hernandez B."/>
            <person name="Javaid M."/>
            <person name="Jayaseelan J.C."/>
            <person name="Lee S."/>
            <person name="Li M."/>
            <person name="Ming W."/>
            <person name="Munidasa M."/>
            <person name="Muniz J."/>
            <person name="Nguyen L."/>
            <person name="Ongeri F."/>
            <person name="Osuji N."/>
            <person name="Pu L.-L."/>
            <person name="Puazo M."/>
            <person name="Qu C."/>
            <person name="Quiroz J."/>
            <person name="Raj R."/>
            <person name="Weissenberger G."/>
            <person name="Xin Y."/>
            <person name="Zou X."/>
            <person name="Han Y."/>
            <person name="Richards S."/>
            <person name="Worley K."/>
            <person name="Muzny D."/>
            <person name="Gibbs R."/>
        </authorList>
    </citation>
    <scope>NUCLEOTIDE SEQUENCE</scope>
    <source>
        <strain evidence="16">Sampled in the wild</strain>
    </source>
</reference>
<comment type="subcellular location">
    <subcellularLocation>
        <location evidence="2">Cell projection</location>
    </subcellularLocation>
    <subcellularLocation>
        <location evidence="1">Cytoplasm</location>
        <location evidence="1">Cytoskeleton</location>
    </subcellularLocation>
</comment>
<dbReference type="InterPro" id="IPR001609">
    <property type="entry name" value="Myosin_head_motor_dom-like"/>
</dbReference>
<dbReference type="GO" id="GO:0005524">
    <property type="term" value="F:ATP binding"/>
    <property type="evidence" value="ECO:0007669"/>
    <property type="project" value="UniProtKB-UniRule"/>
</dbReference>
<dbReference type="PANTHER" id="PTHR46256:SF3">
    <property type="entry name" value="MYOSIN MOTOR DOMAIN-CONTAINING PROTEIN"/>
    <property type="match status" value="1"/>
</dbReference>
<organism evidence="16 17">
    <name type="scientific">Ladona fulva</name>
    <name type="common">Scarce chaser dragonfly</name>
    <name type="synonym">Libellula fulva</name>
    <dbReference type="NCBI Taxonomy" id="123851"/>
    <lineage>
        <taxon>Eukaryota</taxon>
        <taxon>Metazoa</taxon>
        <taxon>Ecdysozoa</taxon>
        <taxon>Arthropoda</taxon>
        <taxon>Hexapoda</taxon>
        <taxon>Insecta</taxon>
        <taxon>Pterygota</taxon>
        <taxon>Palaeoptera</taxon>
        <taxon>Odonata</taxon>
        <taxon>Epiprocta</taxon>
        <taxon>Anisoptera</taxon>
        <taxon>Libelluloidea</taxon>
        <taxon>Libellulidae</taxon>
        <taxon>Ladona</taxon>
    </lineage>
</organism>
<evidence type="ECO:0000259" key="15">
    <source>
        <dbReference type="PROSITE" id="PS51456"/>
    </source>
</evidence>
<evidence type="ECO:0000256" key="9">
    <source>
        <dbReference type="ARBA" id="ARBA00023203"/>
    </source>
</evidence>
<dbReference type="GO" id="GO:0016459">
    <property type="term" value="C:myosin complex"/>
    <property type="evidence" value="ECO:0007669"/>
    <property type="project" value="UniProtKB-KW"/>
</dbReference>
<keyword evidence="3" id="KW-0963">Cytoplasm</keyword>
<evidence type="ECO:0000313" key="16">
    <source>
        <dbReference type="EMBL" id="KAG8227251.1"/>
    </source>
</evidence>
<dbReference type="Gene3D" id="3.40.850.10">
    <property type="entry name" value="Kinesin motor domain"/>
    <property type="match status" value="1"/>
</dbReference>
<dbReference type="PROSITE" id="PS00108">
    <property type="entry name" value="PROTEIN_KINASE_ST"/>
    <property type="match status" value="1"/>
</dbReference>
<comment type="similarity">
    <text evidence="12">Belongs to the TRAFAC class myosin-kinesin ATPase superfamily. Myosin family.</text>
</comment>
<dbReference type="InterPro" id="IPR011009">
    <property type="entry name" value="Kinase-like_dom_sf"/>
</dbReference>
<proteinExistence type="inferred from homology"/>